<proteinExistence type="predicted"/>
<evidence type="ECO:0000313" key="2">
    <source>
        <dbReference type="Proteomes" id="UP001055072"/>
    </source>
</evidence>
<evidence type="ECO:0000313" key="1">
    <source>
        <dbReference type="EMBL" id="KAI0085522.1"/>
    </source>
</evidence>
<dbReference type="EMBL" id="MU274930">
    <property type="protein sequence ID" value="KAI0085522.1"/>
    <property type="molecule type" value="Genomic_DNA"/>
</dbReference>
<comment type="caution">
    <text evidence="1">The sequence shown here is derived from an EMBL/GenBank/DDBJ whole genome shotgun (WGS) entry which is preliminary data.</text>
</comment>
<keyword evidence="2" id="KW-1185">Reference proteome</keyword>
<organism evidence="1 2">
    <name type="scientific">Irpex rosettiformis</name>
    <dbReference type="NCBI Taxonomy" id="378272"/>
    <lineage>
        <taxon>Eukaryota</taxon>
        <taxon>Fungi</taxon>
        <taxon>Dikarya</taxon>
        <taxon>Basidiomycota</taxon>
        <taxon>Agaricomycotina</taxon>
        <taxon>Agaricomycetes</taxon>
        <taxon>Polyporales</taxon>
        <taxon>Irpicaceae</taxon>
        <taxon>Irpex</taxon>
    </lineage>
</organism>
<name>A0ACB8TTY7_9APHY</name>
<accession>A0ACB8TTY7</accession>
<sequence>MEPPSPRTICVTPVRKRSWVPASVTNAYSTKKRRVTISSAELDGELDTASAASTSRRESFGDRFIAVRPEHSIPLNITPRSRRMANVFGLTEDRVLKYGEPGTSRAKGNPYDSLRTNLTPLLAQVAKTSAVSAASNLGGRKQFLLALDGPGIPSDPFAYPLTWSQRNVVAVACGKDVYYQNLDTRAIVHLCEVDKIAYGRPRSVQWSVISPTKLALGTTLGNVQLWDVNEKKVLHSWKDEDMDSVGGMDWNNELLAVGLDNGAVNLYDDRQSDSVNRLTLHQSKVHGVKWSTDRNYLATGDQTGVVYVWDVRAGKELSNSSRMGGRMHHNAPVKVSIALAWCPWQPDLLATGSTYPDGKIRVFSVKSSSPIPQPRHILPLHASITSLHWSPHCKEILSTHGHAWNPDSLTDPTNTRPIQVKSPLTHSITVHSYPSYRRTVSVAAHIGPVGHSCLSPDGTMLFTICPTEEAMKMWKVWSIPPKPAKKENMYDRFTIR</sequence>
<protein>
    <submittedName>
        <fullName evidence="1">WD40 repeat-like protein</fullName>
    </submittedName>
</protein>
<reference evidence="1" key="1">
    <citation type="journal article" date="2021" name="Environ. Microbiol.">
        <title>Gene family expansions and transcriptome signatures uncover fungal adaptations to wood decay.</title>
        <authorList>
            <person name="Hage H."/>
            <person name="Miyauchi S."/>
            <person name="Viragh M."/>
            <person name="Drula E."/>
            <person name="Min B."/>
            <person name="Chaduli D."/>
            <person name="Navarro D."/>
            <person name="Favel A."/>
            <person name="Norest M."/>
            <person name="Lesage-Meessen L."/>
            <person name="Balint B."/>
            <person name="Merenyi Z."/>
            <person name="de Eugenio L."/>
            <person name="Morin E."/>
            <person name="Martinez A.T."/>
            <person name="Baldrian P."/>
            <person name="Stursova M."/>
            <person name="Martinez M.J."/>
            <person name="Novotny C."/>
            <person name="Magnuson J.K."/>
            <person name="Spatafora J.W."/>
            <person name="Maurice S."/>
            <person name="Pangilinan J."/>
            <person name="Andreopoulos W."/>
            <person name="LaButti K."/>
            <person name="Hundley H."/>
            <person name="Na H."/>
            <person name="Kuo A."/>
            <person name="Barry K."/>
            <person name="Lipzen A."/>
            <person name="Henrissat B."/>
            <person name="Riley R."/>
            <person name="Ahrendt S."/>
            <person name="Nagy L.G."/>
            <person name="Grigoriev I.V."/>
            <person name="Martin F."/>
            <person name="Rosso M.N."/>
        </authorList>
    </citation>
    <scope>NUCLEOTIDE SEQUENCE</scope>
    <source>
        <strain evidence="1">CBS 384.51</strain>
    </source>
</reference>
<dbReference type="Proteomes" id="UP001055072">
    <property type="component" value="Unassembled WGS sequence"/>
</dbReference>
<gene>
    <name evidence="1" type="ORF">BDY19DRAFT_896454</name>
</gene>